<dbReference type="KEGG" id="mmab:HQ865_04515"/>
<keyword evidence="4" id="KW-1185">Reference proteome</keyword>
<evidence type="ECO:0000256" key="2">
    <source>
        <dbReference type="SAM" id="SignalP"/>
    </source>
</evidence>
<proteinExistence type="predicted"/>
<accession>A0A7D4Q8R2</accession>
<keyword evidence="2" id="KW-0732">Signal</keyword>
<feature type="signal peptide" evidence="2">
    <location>
        <begin position="1"/>
        <end position="18"/>
    </location>
</feature>
<feature type="chain" id="PRO_5028987174" evidence="2">
    <location>
        <begin position="19"/>
        <end position="55"/>
    </location>
</feature>
<feature type="region of interest" description="Disordered" evidence="1">
    <location>
        <begin position="29"/>
        <end position="55"/>
    </location>
</feature>
<dbReference type="Proteomes" id="UP000505355">
    <property type="component" value="Chromosome"/>
</dbReference>
<dbReference type="AlphaFoldDB" id="A0A7D4Q8R2"/>
<protein>
    <submittedName>
        <fullName evidence="3">Uncharacterized protein</fullName>
    </submittedName>
</protein>
<evidence type="ECO:0000313" key="4">
    <source>
        <dbReference type="Proteomes" id="UP000505355"/>
    </source>
</evidence>
<gene>
    <name evidence="3" type="ORF">HQ865_04515</name>
</gene>
<dbReference type="RefSeq" id="WP_173413742.1">
    <property type="nucleotide sequence ID" value="NZ_CP054139.1"/>
</dbReference>
<dbReference type="EMBL" id="CP054139">
    <property type="protein sequence ID" value="QKJ29044.1"/>
    <property type="molecule type" value="Genomic_DNA"/>
</dbReference>
<evidence type="ECO:0000313" key="3">
    <source>
        <dbReference type="EMBL" id="QKJ29044.1"/>
    </source>
</evidence>
<sequence length="55" mass="6721">MKNYMIKLIALLMFASVAASSCSLEYREHRRAERHDRGHDRDHDDHHDDHHYNRY</sequence>
<dbReference type="PROSITE" id="PS51257">
    <property type="entry name" value="PROKAR_LIPOPROTEIN"/>
    <property type="match status" value="1"/>
</dbReference>
<evidence type="ECO:0000256" key="1">
    <source>
        <dbReference type="SAM" id="MobiDB-lite"/>
    </source>
</evidence>
<organism evidence="3 4">
    <name type="scientific">Mucilaginibacter mali</name>
    <dbReference type="NCBI Taxonomy" id="2740462"/>
    <lineage>
        <taxon>Bacteria</taxon>
        <taxon>Pseudomonadati</taxon>
        <taxon>Bacteroidota</taxon>
        <taxon>Sphingobacteriia</taxon>
        <taxon>Sphingobacteriales</taxon>
        <taxon>Sphingobacteriaceae</taxon>
        <taxon>Mucilaginibacter</taxon>
    </lineage>
</organism>
<reference evidence="3 4" key="1">
    <citation type="submission" date="2020-05" db="EMBL/GenBank/DDBJ databases">
        <title>Mucilaginibacter mali sp. nov.</title>
        <authorList>
            <person name="Kim H.S."/>
            <person name="Lee K.C."/>
            <person name="Suh M.K."/>
            <person name="Kim J.-S."/>
            <person name="Han K.-I."/>
            <person name="Eom M.K."/>
            <person name="Shin Y.K."/>
            <person name="Lee J.-S."/>
        </authorList>
    </citation>
    <scope>NUCLEOTIDE SEQUENCE [LARGE SCALE GENOMIC DNA]</scope>
    <source>
        <strain evidence="3 4">G2-14</strain>
    </source>
</reference>
<name>A0A7D4Q8R2_9SPHI</name>